<sequence length="478" mass="55338">MSKLACIYIRVSTSDQEEYSPEAQIRLLQEYAAQHDIVIGKIYQDLGISGRKADKRPEFKEMIAECKSKEHPFDVILVWKFSRFARNQEESIVYKSLLKRNNVDVISVSEPLPDGFIGKLVERIFEWMDEYYSIRLSGEVKRGMTQKALSGGYNAPVPIGYKKQKGSDTIPYIDDYYGEMVKLCFYMWTYEKKSFADIAYTINQQGYRTRRGNLWESRNICDMIQNPFYIGKIRWNNTENRSRQLTGETIIVDGKHPPLIDQETFNMANERYQSISATQNHSKRSYLSEKHWLSGMIKCSACGGSLTYQKGAANKQGKYNPYFTCSRAMKGMCGTHNTISVAKAETYVMDSLKTMKGNEQLVLTKSPKHQQDTSVLAEQIKLIKKKINRAKDAYINGIDTIEEYKENKSRLETQLHELENTYREKIPAPTIVTTEKIRNVYEFILTSQNMTDKAAALRDIVNYIVYDKKTDSMKFYMH</sequence>
<dbReference type="InterPro" id="IPR036162">
    <property type="entry name" value="Resolvase-like_N_sf"/>
</dbReference>
<evidence type="ECO:0000259" key="7">
    <source>
        <dbReference type="PROSITE" id="PS51737"/>
    </source>
</evidence>
<dbReference type="InterPro" id="IPR006118">
    <property type="entry name" value="Recombinase_CS"/>
</dbReference>
<keyword evidence="1" id="KW-0229">DNA integration</keyword>
<dbReference type="RefSeq" id="WP_186847790.1">
    <property type="nucleotide sequence ID" value="NZ_JACOOX010000005.1"/>
</dbReference>
<dbReference type="GO" id="GO:0003677">
    <property type="term" value="F:DNA binding"/>
    <property type="evidence" value="ECO:0007669"/>
    <property type="project" value="UniProtKB-KW"/>
</dbReference>
<feature type="active site" description="O-(5'-phospho-DNA)-serine intermediate" evidence="4 5">
    <location>
        <position position="12"/>
    </location>
</feature>
<dbReference type="PROSITE" id="PS51737">
    <property type="entry name" value="RECOMBINASE_DNA_BIND"/>
    <property type="match status" value="1"/>
</dbReference>
<dbReference type="InterPro" id="IPR025827">
    <property type="entry name" value="Zn_ribbon_recom_dom"/>
</dbReference>
<dbReference type="Gene3D" id="3.90.1750.20">
    <property type="entry name" value="Putative Large Serine Recombinase, Chain B, Domain 2"/>
    <property type="match status" value="1"/>
</dbReference>
<dbReference type="Gene3D" id="3.40.50.1390">
    <property type="entry name" value="Resolvase, N-terminal catalytic domain"/>
    <property type="match status" value="1"/>
</dbReference>
<evidence type="ECO:0000313" key="8">
    <source>
        <dbReference type="EMBL" id="MBC5663116.1"/>
    </source>
</evidence>
<evidence type="ECO:0000256" key="4">
    <source>
        <dbReference type="PIRSR" id="PIRSR606118-50"/>
    </source>
</evidence>
<keyword evidence="9" id="KW-1185">Reference proteome</keyword>
<keyword evidence="3" id="KW-0233">DNA recombination</keyword>
<dbReference type="EMBL" id="JACOOX010000005">
    <property type="protein sequence ID" value="MBC5663116.1"/>
    <property type="molecule type" value="Genomic_DNA"/>
</dbReference>
<dbReference type="InterPro" id="IPR038109">
    <property type="entry name" value="DNA_bind_recomb_sf"/>
</dbReference>
<evidence type="ECO:0000256" key="3">
    <source>
        <dbReference type="ARBA" id="ARBA00023172"/>
    </source>
</evidence>
<dbReference type="PANTHER" id="PTHR30461:SF23">
    <property type="entry name" value="DNA RECOMBINASE-RELATED"/>
    <property type="match status" value="1"/>
</dbReference>
<evidence type="ECO:0000256" key="1">
    <source>
        <dbReference type="ARBA" id="ARBA00022908"/>
    </source>
</evidence>
<dbReference type="CDD" id="cd00338">
    <property type="entry name" value="Ser_Recombinase"/>
    <property type="match status" value="1"/>
</dbReference>
<evidence type="ECO:0000313" key="9">
    <source>
        <dbReference type="Proteomes" id="UP000615234"/>
    </source>
</evidence>
<organism evidence="8 9">
    <name type="scientific">Coprococcus hominis</name>
    <name type="common">ex Liu et al. 2022</name>
    <dbReference type="NCBI Taxonomy" id="2763039"/>
    <lineage>
        <taxon>Bacteria</taxon>
        <taxon>Bacillati</taxon>
        <taxon>Bacillota</taxon>
        <taxon>Clostridia</taxon>
        <taxon>Lachnospirales</taxon>
        <taxon>Lachnospiraceae</taxon>
        <taxon>Coprococcus</taxon>
    </lineage>
</organism>
<evidence type="ECO:0000259" key="6">
    <source>
        <dbReference type="PROSITE" id="PS51736"/>
    </source>
</evidence>
<dbReference type="Proteomes" id="UP000615234">
    <property type="component" value="Unassembled WGS sequence"/>
</dbReference>
<dbReference type="GO" id="GO:0000150">
    <property type="term" value="F:DNA strand exchange activity"/>
    <property type="evidence" value="ECO:0007669"/>
    <property type="project" value="InterPro"/>
</dbReference>
<accession>A0A8I0DVE6</accession>
<proteinExistence type="predicted"/>
<feature type="domain" description="Resolvase/invertase-type recombinase catalytic" evidence="6">
    <location>
        <begin position="4"/>
        <end position="151"/>
    </location>
</feature>
<dbReference type="SMART" id="SM00857">
    <property type="entry name" value="Resolvase"/>
    <property type="match status" value="1"/>
</dbReference>
<name>A0A8I0DVE6_9FIRM</name>
<evidence type="ECO:0000256" key="5">
    <source>
        <dbReference type="PROSITE-ProRule" id="PRU10137"/>
    </source>
</evidence>
<feature type="domain" description="Recombinase" evidence="7">
    <location>
        <begin position="158"/>
        <end position="278"/>
    </location>
</feature>
<protein>
    <submittedName>
        <fullName evidence="8">Recombinase family protein</fullName>
    </submittedName>
</protein>
<comment type="caution">
    <text evidence="8">The sequence shown here is derived from an EMBL/GenBank/DDBJ whole genome shotgun (WGS) entry which is preliminary data.</text>
</comment>
<dbReference type="Pfam" id="PF00239">
    <property type="entry name" value="Resolvase"/>
    <property type="match status" value="1"/>
</dbReference>
<dbReference type="AlphaFoldDB" id="A0A8I0DVE6"/>
<dbReference type="Pfam" id="PF07508">
    <property type="entry name" value="Recombinase"/>
    <property type="match status" value="1"/>
</dbReference>
<dbReference type="PANTHER" id="PTHR30461">
    <property type="entry name" value="DNA-INVERTASE FROM LAMBDOID PROPHAGE"/>
    <property type="match status" value="1"/>
</dbReference>
<dbReference type="GO" id="GO:0015074">
    <property type="term" value="P:DNA integration"/>
    <property type="evidence" value="ECO:0007669"/>
    <property type="project" value="UniProtKB-KW"/>
</dbReference>
<gene>
    <name evidence="8" type="ORF">H8S09_09460</name>
</gene>
<dbReference type="InterPro" id="IPR006119">
    <property type="entry name" value="Resolv_N"/>
</dbReference>
<evidence type="ECO:0000256" key="2">
    <source>
        <dbReference type="ARBA" id="ARBA00023125"/>
    </source>
</evidence>
<dbReference type="Pfam" id="PF13408">
    <property type="entry name" value="Zn_ribbon_recom"/>
    <property type="match status" value="1"/>
</dbReference>
<dbReference type="SUPFAM" id="SSF53041">
    <property type="entry name" value="Resolvase-like"/>
    <property type="match status" value="1"/>
</dbReference>
<dbReference type="InterPro" id="IPR050639">
    <property type="entry name" value="SSR_resolvase"/>
</dbReference>
<reference evidence="8 9" key="1">
    <citation type="submission" date="2020-08" db="EMBL/GenBank/DDBJ databases">
        <title>Genome public.</title>
        <authorList>
            <person name="Liu C."/>
            <person name="Sun Q."/>
        </authorList>
    </citation>
    <scope>NUCLEOTIDE SEQUENCE [LARGE SCALE GENOMIC DNA]</scope>
    <source>
        <strain evidence="8 9">NSJ-10</strain>
    </source>
</reference>
<dbReference type="PROSITE" id="PS51736">
    <property type="entry name" value="RECOMBINASES_3"/>
    <property type="match status" value="1"/>
</dbReference>
<dbReference type="PROSITE" id="PS00397">
    <property type="entry name" value="RECOMBINASES_1"/>
    <property type="match status" value="1"/>
</dbReference>
<dbReference type="InterPro" id="IPR011109">
    <property type="entry name" value="DNA_bind_recombinase_dom"/>
</dbReference>
<keyword evidence="2" id="KW-0238">DNA-binding</keyword>